<feature type="compositionally biased region" description="Basic and acidic residues" evidence="4">
    <location>
        <begin position="218"/>
        <end position="235"/>
    </location>
</feature>
<gene>
    <name evidence="6" type="ORF">SAMN05421507_102124</name>
</gene>
<evidence type="ECO:0000259" key="5">
    <source>
        <dbReference type="PROSITE" id="PS50949"/>
    </source>
</evidence>
<keyword evidence="3" id="KW-0804">Transcription</keyword>
<dbReference type="EMBL" id="FNIX01000002">
    <property type="protein sequence ID" value="SDO31331.1"/>
    <property type="molecule type" value="Genomic_DNA"/>
</dbReference>
<sequence length="241" mass="26726">MTSPSSRRRAPRGPLSAAATRRVERPAPLRQAVYEALLELIVNRTLAPGQHLVEAELAAHLGVSRQPVREALQRLQTDGWVDLRPAQGAFVHTPTEEEADQLLAVRGVLETYSAKLAAEHATATDVKHLRKLQKAGEEALASANVDRLVKANADLHAAVATIGRNKVLSEMIGLVDRRVRWYYTPIARPRSRDSWNEHADLVTAIADGDAERAGEVMHRHAEQTRRTYHDHKTSEETVDSD</sequence>
<evidence type="ECO:0000256" key="4">
    <source>
        <dbReference type="SAM" id="MobiDB-lite"/>
    </source>
</evidence>
<accession>A0A1H0IJV9</accession>
<dbReference type="CDD" id="cd07377">
    <property type="entry name" value="WHTH_GntR"/>
    <property type="match status" value="1"/>
</dbReference>
<dbReference type="PANTHER" id="PTHR43537:SF45">
    <property type="entry name" value="GNTR FAMILY REGULATORY PROTEIN"/>
    <property type="match status" value="1"/>
</dbReference>
<dbReference type="InterPro" id="IPR008920">
    <property type="entry name" value="TF_FadR/GntR_C"/>
</dbReference>
<dbReference type="InterPro" id="IPR000524">
    <property type="entry name" value="Tscrpt_reg_HTH_GntR"/>
</dbReference>
<evidence type="ECO:0000256" key="3">
    <source>
        <dbReference type="ARBA" id="ARBA00023163"/>
    </source>
</evidence>
<dbReference type="SMART" id="SM00895">
    <property type="entry name" value="FCD"/>
    <property type="match status" value="1"/>
</dbReference>
<dbReference type="Proteomes" id="UP000199691">
    <property type="component" value="Unassembled WGS sequence"/>
</dbReference>
<feature type="domain" description="HTH gntR-type" evidence="5">
    <location>
        <begin position="27"/>
        <end position="94"/>
    </location>
</feature>
<dbReference type="Gene3D" id="1.10.10.10">
    <property type="entry name" value="Winged helix-like DNA-binding domain superfamily/Winged helix DNA-binding domain"/>
    <property type="match status" value="1"/>
</dbReference>
<dbReference type="STRING" id="641025.SAMN05421507_102124"/>
<dbReference type="RefSeq" id="WP_090096186.1">
    <property type="nucleotide sequence ID" value="NZ_FNIX01000002.1"/>
</dbReference>
<dbReference type="PANTHER" id="PTHR43537">
    <property type="entry name" value="TRANSCRIPTIONAL REGULATOR, GNTR FAMILY"/>
    <property type="match status" value="1"/>
</dbReference>
<proteinExistence type="predicted"/>
<protein>
    <submittedName>
        <fullName evidence="6">DNA-binding transcriptional regulator, GntR family</fullName>
    </submittedName>
</protein>
<dbReference type="PROSITE" id="PS50949">
    <property type="entry name" value="HTH_GNTR"/>
    <property type="match status" value="1"/>
</dbReference>
<dbReference type="InterPro" id="IPR036388">
    <property type="entry name" value="WH-like_DNA-bd_sf"/>
</dbReference>
<feature type="region of interest" description="Disordered" evidence="4">
    <location>
        <begin position="1"/>
        <end position="22"/>
    </location>
</feature>
<dbReference type="PRINTS" id="PR00035">
    <property type="entry name" value="HTHGNTR"/>
</dbReference>
<keyword evidence="1" id="KW-0805">Transcription regulation</keyword>
<evidence type="ECO:0000256" key="1">
    <source>
        <dbReference type="ARBA" id="ARBA00023015"/>
    </source>
</evidence>
<dbReference type="Gene3D" id="1.20.120.530">
    <property type="entry name" value="GntR ligand-binding domain-like"/>
    <property type="match status" value="1"/>
</dbReference>
<evidence type="ECO:0000256" key="2">
    <source>
        <dbReference type="ARBA" id="ARBA00023125"/>
    </source>
</evidence>
<dbReference type="InterPro" id="IPR011711">
    <property type="entry name" value="GntR_C"/>
</dbReference>
<name>A0A1H0IJV9_9PSEU</name>
<dbReference type="GO" id="GO:0003677">
    <property type="term" value="F:DNA binding"/>
    <property type="evidence" value="ECO:0007669"/>
    <property type="project" value="UniProtKB-KW"/>
</dbReference>
<dbReference type="SUPFAM" id="SSF46785">
    <property type="entry name" value="Winged helix' DNA-binding domain"/>
    <property type="match status" value="1"/>
</dbReference>
<dbReference type="Pfam" id="PF00392">
    <property type="entry name" value="GntR"/>
    <property type="match status" value="1"/>
</dbReference>
<feature type="compositionally biased region" description="Basic residues" evidence="4">
    <location>
        <begin position="1"/>
        <end position="11"/>
    </location>
</feature>
<dbReference type="SUPFAM" id="SSF48008">
    <property type="entry name" value="GntR ligand-binding domain-like"/>
    <property type="match status" value="1"/>
</dbReference>
<evidence type="ECO:0000313" key="7">
    <source>
        <dbReference type="Proteomes" id="UP000199691"/>
    </source>
</evidence>
<organism evidence="6 7">
    <name type="scientific">Lentzea jiangxiensis</name>
    <dbReference type="NCBI Taxonomy" id="641025"/>
    <lineage>
        <taxon>Bacteria</taxon>
        <taxon>Bacillati</taxon>
        <taxon>Actinomycetota</taxon>
        <taxon>Actinomycetes</taxon>
        <taxon>Pseudonocardiales</taxon>
        <taxon>Pseudonocardiaceae</taxon>
        <taxon>Lentzea</taxon>
    </lineage>
</organism>
<feature type="region of interest" description="Disordered" evidence="4">
    <location>
        <begin position="218"/>
        <end position="241"/>
    </location>
</feature>
<dbReference type="Pfam" id="PF07729">
    <property type="entry name" value="FCD"/>
    <property type="match status" value="1"/>
</dbReference>
<dbReference type="OrthoDB" id="5182935at2"/>
<dbReference type="SMART" id="SM00345">
    <property type="entry name" value="HTH_GNTR"/>
    <property type="match status" value="1"/>
</dbReference>
<keyword evidence="2 6" id="KW-0238">DNA-binding</keyword>
<keyword evidence="7" id="KW-1185">Reference proteome</keyword>
<dbReference type="AlphaFoldDB" id="A0A1H0IJV9"/>
<reference evidence="7" key="1">
    <citation type="submission" date="2016-10" db="EMBL/GenBank/DDBJ databases">
        <authorList>
            <person name="Varghese N."/>
            <person name="Submissions S."/>
        </authorList>
    </citation>
    <scope>NUCLEOTIDE SEQUENCE [LARGE SCALE GENOMIC DNA]</scope>
    <source>
        <strain evidence="7">CGMCC 4.6609</strain>
    </source>
</reference>
<evidence type="ECO:0000313" key="6">
    <source>
        <dbReference type="EMBL" id="SDO31331.1"/>
    </source>
</evidence>
<dbReference type="GO" id="GO:0003700">
    <property type="term" value="F:DNA-binding transcription factor activity"/>
    <property type="evidence" value="ECO:0007669"/>
    <property type="project" value="InterPro"/>
</dbReference>
<dbReference type="InterPro" id="IPR036390">
    <property type="entry name" value="WH_DNA-bd_sf"/>
</dbReference>